<name>A0A4P9Z2B7_9FUNG</name>
<organism evidence="6 7">
    <name type="scientific">Syncephalis pseudoplumigaleata</name>
    <dbReference type="NCBI Taxonomy" id="1712513"/>
    <lineage>
        <taxon>Eukaryota</taxon>
        <taxon>Fungi</taxon>
        <taxon>Fungi incertae sedis</taxon>
        <taxon>Zoopagomycota</taxon>
        <taxon>Zoopagomycotina</taxon>
        <taxon>Zoopagomycetes</taxon>
        <taxon>Zoopagales</taxon>
        <taxon>Piptocephalidaceae</taxon>
        <taxon>Syncephalis</taxon>
    </lineage>
</organism>
<dbReference type="GO" id="GO:0010436">
    <property type="term" value="F:carotenoid dioxygenase activity"/>
    <property type="evidence" value="ECO:0007669"/>
    <property type="project" value="TreeGrafter"/>
</dbReference>
<feature type="binding site" evidence="5">
    <location>
        <position position="496"/>
    </location>
    <ligand>
        <name>Fe cation</name>
        <dbReference type="ChEBI" id="CHEBI:24875"/>
        <note>catalytic</note>
    </ligand>
</feature>
<keyword evidence="7" id="KW-1185">Reference proteome</keyword>
<dbReference type="OrthoDB" id="407010at2759"/>
<evidence type="ECO:0000256" key="1">
    <source>
        <dbReference type="ARBA" id="ARBA00006787"/>
    </source>
</evidence>
<gene>
    <name evidence="6" type="ORF">SYNPS1DRAFT_14959</name>
</gene>
<dbReference type="GO" id="GO:0046872">
    <property type="term" value="F:metal ion binding"/>
    <property type="evidence" value="ECO:0007669"/>
    <property type="project" value="UniProtKB-KW"/>
</dbReference>
<evidence type="ECO:0000313" key="7">
    <source>
        <dbReference type="Proteomes" id="UP000278143"/>
    </source>
</evidence>
<evidence type="ECO:0000256" key="2">
    <source>
        <dbReference type="ARBA" id="ARBA00022723"/>
    </source>
</evidence>
<dbReference type="AlphaFoldDB" id="A0A4P9Z2B7"/>
<comment type="similarity">
    <text evidence="1">Belongs to the carotenoid oxygenase family.</text>
</comment>
<evidence type="ECO:0000313" key="6">
    <source>
        <dbReference type="EMBL" id="RKP25921.1"/>
    </source>
</evidence>
<sequence length="506" mass="56768">QGFVNAKEVLQATQLAITSGELPSWIRGELYTVGPGIFDISYTRQGENGAETRRITARKLEAKIRENGGYQPDRPGTLFCSDTNQSFFASLLRSAPKKPKADAEACGAMIHTRFPLFGQTEFIYTQNQSNLIQQLDAQDLTPQRIFSWDTLNPAFKGSQATPHSRYDTRTGELFTITMDVGYQSTDYHCIALSTRDGKSAGQKIFTVNHPRPSLVHSFAITPRYIILVVFPFYGNMSGIKYYWSASLLDSITYYPEEKTTFYVISRAERQLIGSYKADACFSMHHINAFEDEVDGIQVDMVCYDDDAITRHLALENLRHPERAGRLPVGEVRRYDLMRLGEERTRITVLAPGAYQASPCYYDRMLDACLELPCVNPRYVGSYYRYVYGVSTSLTASSRTGSLWDTIVKADLDGRITSAFWQRPNCYPGEPIFVPNRHVDVDRTEVFVAEQEDDGVLLSIVYDASQHASALVVIDASNMVELAYINLPHPVIPSFGHGAFADAHAPP</sequence>
<evidence type="ECO:0000256" key="3">
    <source>
        <dbReference type="ARBA" id="ARBA00023002"/>
    </source>
</evidence>
<dbReference type="EMBL" id="KZ989572">
    <property type="protein sequence ID" value="RKP25921.1"/>
    <property type="molecule type" value="Genomic_DNA"/>
</dbReference>
<keyword evidence="4 5" id="KW-0408">Iron</keyword>
<feature type="binding site" evidence="5">
    <location>
        <position position="163"/>
    </location>
    <ligand>
        <name>Fe cation</name>
        <dbReference type="ChEBI" id="CHEBI:24875"/>
        <note>catalytic</note>
    </ligand>
</feature>
<feature type="binding site" evidence="5">
    <location>
        <position position="216"/>
    </location>
    <ligand>
        <name>Fe cation</name>
        <dbReference type="ChEBI" id="CHEBI:24875"/>
        <note>catalytic</note>
    </ligand>
</feature>
<keyword evidence="3" id="KW-0560">Oxidoreductase</keyword>
<evidence type="ECO:0000256" key="5">
    <source>
        <dbReference type="PIRSR" id="PIRSR604294-1"/>
    </source>
</evidence>
<evidence type="ECO:0000256" key="4">
    <source>
        <dbReference type="ARBA" id="ARBA00023004"/>
    </source>
</evidence>
<accession>A0A4P9Z2B7</accession>
<dbReference type="PANTHER" id="PTHR10543">
    <property type="entry name" value="BETA-CAROTENE DIOXYGENASE"/>
    <property type="match status" value="1"/>
</dbReference>
<reference evidence="7" key="1">
    <citation type="journal article" date="2018" name="Nat. Microbiol.">
        <title>Leveraging single-cell genomics to expand the fungal tree of life.</title>
        <authorList>
            <person name="Ahrendt S.R."/>
            <person name="Quandt C.A."/>
            <person name="Ciobanu D."/>
            <person name="Clum A."/>
            <person name="Salamov A."/>
            <person name="Andreopoulos B."/>
            <person name="Cheng J.F."/>
            <person name="Woyke T."/>
            <person name="Pelin A."/>
            <person name="Henrissat B."/>
            <person name="Reynolds N.K."/>
            <person name="Benny G.L."/>
            <person name="Smith M.E."/>
            <person name="James T.Y."/>
            <person name="Grigoriev I.V."/>
        </authorList>
    </citation>
    <scope>NUCLEOTIDE SEQUENCE [LARGE SCALE GENOMIC DNA]</scope>
    <source>
        <strain evidence="7">Benny S71-1</strain>
    </source>
</reference>
<keyword evidence="2 5" id="KW-0479">Metal-binding</keyword>
<feature type="binding site" evidence="5">
    <location>
        <position position="284"/>
    </location>
    <ligand>
        <name>Fe cation</name>
        <dbReference type="ChEBI" id="CHEBI:24875"/>
        <note>catalytic</note>
    </ligand>
</feature>
<protein>
    <submittedName>
        <fullName evidence="6">Retinal pigment epithelial membrane protein-domain-containing protein</fullName>
    </submittedName>
</protein>
<dbReference type="GO" id="GO:0016121">
    <property type="term" value="P:carotene catabolic process"/>
    <property type="evidence" value="ECO:0007669"/>
    <property type="project" value="TreeGrafter"/>
</dbReference>
<dbReference type="PANTHER" id="PTHR10543:SF24">
    <property type="entry name" value="CAROTENOID ISOMEROOXYGENASE"/>
    <property type="match status" value="1"/>
</dbReference>
<dbReference type="InterPro" id="IPR004294">
    <property type="entry name" value="Carotenoid_Oase"/>
</dbReference>
<comment type="cofactor">
    <cofactor evidence="5">
        <name>Fe(2+)</name>
        <dbReference type="ChEBI" id="CHEBI:29033"/>
    </cofactor>
    <text evidence="5">Binds 1 Fe(2+) ion per subunit.</text>
</comment>
<dbReference type="Proteomes" id="UP000278143">
    <property type="component" value="Unassembled WGS sequence"/>
</dbReference>
<dbReference type="Pfam" id="PF03055">
    <property type="entry name" value="RPE65"/>
    <property type="match status" value="1"/>
</dbReference>
<feature type="non-terminal residue" evidence="6">
    <location>
        <position position="1"/>
    </location>
</feature>
<proteinExistence type="inferred from homology"/>